<keyword evidence="5" id="KW-1185">Reference proteome</keyword>
<dbReference type="AlphaFoldDB" id="A0A1I4SSG1"/>
<keyword evidence="2" id="KW-0472">Membrane</keyword>
<sequence>MANKELKITITANDNASTVIGKIRSEFDRLSNSNVGKKIKGDLDGLSTSIDGFRSRFSSLIGGLSAAISIQGFTQLAETSKRINALLKLAAESSDDFTRSQQFAQKTALEVGIAYDSIANLYAKIRMNAGLASSETERMTAIIAKATQIGNQGGPGVDAAIFQLQQGLASGVLRGEELNSVLEQTPALAQAIANGLGVNIGQLRKLGEEGKLTTQVVKDALIRMESDINEQFAKLPFTTKNAFQNIRTQAIIHLGKLDEQLGITEAFANILQAIANNMQWIIALVSGGVVALTTIFLASSKGALTLSTSVAAVLVALKAVLSPIGLVAAALGGLTAFIVANIDKTIEFENQTTTVGAVVSAAWRTIKDTVADTLRAIAQAVSVSGQDLNNTFRTLGSVAGGMFNALLDVINAFVTSVFTGLRLIGRAAGISAASLYQQFRAAITNTRALFAALAEDVADAFSGKGFAFDKVGNALSKGLTDASVEAGNFKNALIEAYEVEAKFAEDGGVLSALKKGIAGRLHEVKAAEDEFKKRSPNTGASPTAPSKEELKAARELAQARQDLEDALFKQTKRLADDQAQREIQTAKELFEFKAISADEYYRRLDRLQTELTNREIAELERQKAIRQSVIDDPRSSAADRLKAIAEITELTTSQAIAERELNAQRSKVANEIAALEATRLKNQQEFIDELKREAFLSGLSKDQRETALLMMEAQKRGIQDINGLLQIQGKIQANNQARQRAEEILRQQNQIFEQVQRGVQQAFADGIYNAVKGGRMEDILHSFADSMLRALSNSLAGGFTDMFFNLFGRAAKDGKSAPAGIFSGLFSSMSEGLNGLLGSLKNGLSGIFSSFKGLFSGGGRGIGGFFSGLFSAFSGKGFADGGYTGDGGKYQPAGVVHAGEYVFSAASVRRLGLAALNNLHRLSKGAPLPSGSRLGYAEGGLVEPPTLSPAAAPTVNQSVRIVNSVDPRITKDFLASSEGEKVILNVISRNTAALKQVLA</sequence>
<dbReference type="NCBIfam" id="TIGR02675">
    <property type="entry name" value="tape_meas_nterm"/>
    <property type="match status" value="1"/>
</dbReference>
<dbReference type="Pfam" id="PF20155">
    <property type="entry name" value="TMP_3"/>
    <property type="match status" value="1"/>
</dbReference>
<keyword evidence="2" id="KW-0812">Transmembrane</keyword>
<reference evidence="5" key="1">
    <citation type="submission" date="2016-10" db="EMBL/GenBank/DDBJ databases">
        <authorList>
            <person name="Varghese N."/>
            <person name="Submissions S."/>
        </authorList>
    </citation>
    <scope>NUCLEOTIDE SEQUENCE [LARGE SCALE GENOMIC DNA]</scope>
    <source>
        <strain evidence="5">Nm44</strain>
    </source>
</reference>
<dbReference type="RefSeq" id="WP_074906218.1">
    <property type="nucleotide sequence ID" value="NZ_FOUB01000043.1"/>
</dbReference>
<dbReference type="Proteomes" id="UP000183287">
    <property type="component" value="Unassembled WGS sequence"/>
</dbReference>
<dbReference type="EMBL" id="FOUB01000043">
    <property type="protein sequence ID" value="SFM67351.1"/>
    <property type="molecule type" value="Genomic_DNA"/>
</dbReference>
<evidence type="ECO:0000313" key="4">
    <source>
        <dbReference type="EMBL" id="SFM67351.1"/>
    </source>
</evidence>
<feature type="region of interest" description="Disordered" evidence="1">
    <location>
        <begin position="528"/>
        <end position="549"/>
    </location>
</feature>
<evidence type="ECO:0000256" key="2">
    <source>
        <dbReference type="SAM" id="Phobius"/>
    </source>
</evidence>
<evidence type="ECO:0000256" key="1">
    <source>
        <dbReference type="SAM" id="MobiDB-lite"/>
    </source>
</evidence>
<organism evidence="4 5">
    <name type="scientific">Nitrosomonas communis</name>
    <dbReference type="NCBI Taxonomy" id="44574"/>
    <lineage>
        <taxon>Bacteria</taxon>
        <taxon>Pseudomonadati</taxon>
        <taxon>Pseudomonadota</taxon>
        <taxon>Betaproteobacteria</taxon>
        <taxon>Nitrosomonadales</taxon>
        <taxon>Nitrosomonadaceae</taxon>
        <taxon>Nitrosomonas</taxon>
    </lineage>
</organism>
<keyword evidence="2" id="KW-1133">Transmembrane helix</keyword>
<feature type="domain" description="Tape measure protein N-terminal" evidence="3">
    <location>
        <begin position="72"/>
        <end position="259"/>
    </location>
</feature>
<feature type="transmembrane region" description="Helical" evidence="2">
    <location>
        <begin position="310"/>
        <end position="340"/>
    </location>
</feature>
<proteinExistence type="predicted"/>
<evidence type="ECO:0000259" key="3">
    <source>
        <dbReference type="Pfam" id="PF20155"/>
    </source>
</evidence>
<gene>
    <name evidence="4" type="ORF">SAMN05421863_104314</name>
</gene>
<dbReference type="InterPro" id="IPR013491">
    <property type="entry name" value="Tape_meas_N"/>
</dbReference>
<dbReference type="OrthoDB" id="8525523at2"/>
<accession>A0A1I4SSG1</accession>
<name>A0A1I4SSG1_9PROT</name>
<feature type="transmembrane region" description="Helical" evidence="2">
    <location>
        <begin position="278"/>
        <end position="298"/>
    </location>
</feature>
<protein>
    <submittedName>
        <fullName evidence="4">Phage tail tape measure protein, lambda family</fullName>
    </submittedName>
</protein>
<evidence type="ECO:0000313" key="5">
    <source>
        <dbReference type="Proteomes" id="UP000183287"/>
    </source>
</evidence>